<evidence type="ECO:0000313" key="2">
    <source>
        <dbReference type="EMBL" id="JAD35617.1"/>
    </source>
</evidence>
<organism evidence="2">
    <name type="scientific">Arundo donax</name>
    <name type="common">Giant reed</name>
    <name type="synonym">Donax arundinaceus</name>
    <dbReference type="NCBI Taxonomy" id="35708"/>
    <lineage>
        <taxon>Eukaryota</taxon>
        <taxon>Viridiplantae</taxon>
        <taxon>Streptophyta</taxon>
        <taxon>Embryophyta</taxon>
        <taxon>Tracheophyta</taxon>
        <taxon>Spermatophyta</taxon>
        <taxon>Magnoliopsida</taxon>
        <taxon>Liliopsida</taxon>
        <taxon>Poales</taxon>
        <taxon>Poaceae</taxon>
        <taxon>PACMAD clade</taxon>
        <taxon>Arundinoideae</taxon>
        <taxon>Arundineae</taxon>
        <taxon>Arundo</taxon>
    </lineage>
</organism>
<proteinExistence type="predicted"/>
<accession>A0A0A8ZLB9</accession>
<reference evidence="2" key="2">
    <citation type="journal article" date="2015" name="Data Brief">
        <title>Shoot transcriptome of the giant reed, Arundo donax.</title>
        <authorList>
            <person name="Barrero R.A."/>
            <person name="Guerrero F.D."/>
            <person name="Moolhuijzen P."/>
            <person name="Goolsby J.A."/>
            <person name="Tidwell J."/>
            <person name="Bellgard S.E."/>
            <person name="Bellgard M.I."/>
        </authorList>
    </citation>
    <scope>NUCLEOTIDE SEQUENCE</scope>
    <source>
        <tissue evidence="2">Shoot tissue taken approximately 20 cm above the soil surface</tissue>
    </source>
</reference>
<protein>
    <submittedName>
        <fullName evidence="2">Uncharacterized protein</fullName>
    </submittedName>
</protein>
<reference evidence="2" key="1">
    <citation type="submission" date="2014-09" db="EMBL/GenBank/DDBJ databases">
        <authorList>
            <person name="Magalhaes I.L.F."/>
            <person name="Oliveira U."/>
            <person name="Santos F.R."/>
            <person name="Vidigal T.H.D.A."/>
            <person name="Brescovit A.D."/>
            <person name="Santos A.J."/>
        </authorList>
    </citation>
    <scope>NUCLEOTIDE SEQUENCE</scope>
    <source>
        <tissue evidence="2">Shoot tissue taken approximately 20 cm above the soil surface</tissue>
    </source>
</reference>
<name>A0A0A8ZLB9_ARUDO</name>
<feature type="region of interest" description="Disordered" evidence="1">
    <location>
        <begin position="1"/>
        <end position="23"/>
    </location>
</feature>
<evidence type="ECO:0000256" key="1">
    <source>
        <dbReference type="SAM" id="MobiDB-lite"/>
    </source>
</evidence>
<dbReference type="EMBL" id="GBRH01262278">
    <property type="protein sequence ID" value="JAD35617.1"/>
    <property type="molecule type" value="Transcribed_RNA"/>
</dbReference>
<sequence length="42" mass="4602">MAKNLADHHGNARIRTKFADDSRAPRNQARLLAVGRCRIGSG</sequence>
<feature type="compositionally biased region" description="Basic and acidic residues" evidence="1">
    <location>
        <begin position="1"/>
        <end position="10"/>
    </location>
</feature>
<dbReference type="AlphaFoldDB" id="A0A0A8ZLB9"/>